<sequence length="833" mass="93311">MTSTWVSVIAMLLAFVSGDEMLPCASVQTSSSVVVLGSPVTATCVIRDGCPLARGQAVHIEWHLGQRLVPSSPAANDSRTSMVVIPSFNDTMAYLTCCVQASPCQIVGGVAIRAGYPPAVPQNLRCQTNLTFPSTLTCRWDPGQKETHLRTNYTLHTEIRDSQENHTYELSAGVHHYTIPRKDFSFYLEMTISVKAVNELGEVSSEPVILEPLRSAKFDPPKILKVQAGLKKYGCLGVSWSLSQQQTWVTISSLNLEVRLKSADSNQWSEPVIPMTRVMLKRPVEVCRLLHGTEYYAQIRVRYQQSPWSEWSSRQSGVTLEKAPTGRLDSWMKVSGDHKQKHLKVHLFWKPSKQFRANSQNVSYIVSLQRLRGERRQVCFSLGHYCSFQLPTGAKKVFLFAMNAAGKSNPTEVPVFQQKAGTVISDVTVLPRDDTTLLVQWTSLASPGLTGYVVEWRPLLKSDPSLLRFEITDRNQSGLVITGNFEPYQPYGISVYPRFKDGIGPPKTVNAYSRQKAPSIVPKIWVKKTWHSYIELSWDEIPLGQRNGIVQNYKIFYWDEEGHIEIVNADLEKRKITLKELNAMSLYEAFMMVSTEGGSLNGSTINFKIEPFDAVAVVVMIVIPCGVGLSLLIIITVMTCFSNHKRLKVRFWPMIPDPANSSIKRWTSESMQDIPAFSDFEEPNPIYLSHLSFLDLPKKLDKNDDVHWLHRGSEDTSDLGESICGSPLSPSYSGTNSDSVPYATVIFSGPYTSQSANQPHVYLRSESTQPLLEMEEVFSHKSYQNMPTDGMTTAQCFFGPSQDDGPEERADAGILWGDFPFLQALTFNEAQID</sequence>
<dbReference type="AlphaFoldDB" id="A0A667Z0B2"/>
<dbReference type="InParanoid" id="A0A667Z0B2"/>
<feature type="domain" description="Ig-like" evidence="13">
    <location>
        <begin position="23"/>
        <end position="107"/>
    </location>
</feature>
<dbReference type="GO" id="GO:0030225">
    <property type="term" value="P:macrophage differentiation"/>
    <property type="evidence" value="ECO:0007669"/>
    <property type="project" value="Ensembl"/>
</dbReference>
<dbReference type="InterPro" id="IPR036179">
    <property type="entry name" value="Ig-like_dom_sf"/>
</dbReference>
<feature type="transmembrane region" description="Helical" evidence="11">
    <location>
        <begin position="614"/>
        <end position="641"/>
    </location>
</feature>
<dbReference type="PROSITE" id="PS50835">
    <property type="entry name" value="IG_LIKE"/>
    <property type="match status" value="1"/>
</dbReference>
<feature type="signal peptide" evidence="12">
    <location>
        <begin position="1"/>
        <end position="18"/>
    </location>
</feature>
<dbReference type="Ensembl" id="ENSMMDT00005034284.1">
    <property type="protein sequence ID" value="ENSMMDP00005033542.1"/>
    <property type="gene ID" value="ENSMMDG00005015763.1"/>
</dbReference>
<dbReference type="FunFam" id="2.60.40.10:FF:000465">
    <property type="entry name" value="Granulocyte colony-stimulating factor receptor"/>
    <property type="match status" value="1"/>
</dbReference>
<keyword evidence="3 11" id="KW-0812">Transmembrane</keyword>
<dbReference type="InterPro" id="IPR003961">
    <property type="entry name" value="FN3_dom"/>
</dbReference>
<proteinExistence type="inferred from homology"/>
<dbReference type="PANTHER" id="PTHR48423:SF1">
    <property type="entry name" value="INTERLEUKIN-27 RECEPTOR SUBUNIT ALPHA"/>
    <property type="match status" value="1"/>
</dbReference>
<dbReference type="GO" id="GO:0005886">
    <property type="term" value="C:plasma membrane"/>
    <property type="evidence" value="ECO:0007669"/>
    <property type="project" value="UniProtKB-ARBA"/>
</dbReference>
<reference evidence="15" key="3">
    <citation type="submission" date="2025-09" db="UniProtKB">
        <authorList>
            <consortium name="Ensembl"/>
        </authorList>
    </citation>
    <scope>IDENTIFICATION</scope>
</reference>
<dbReference type="InterPro" id="IPR052672">
    <property type="entry name" value="Type1_Cytokine_Rcpt_Type2"/>
</dbReference>
<keyword evidence="7 11" id="KW-0472">Membrane</keyword>
<dbReference type="GO" id="GO:0001780">
    <property type="term" value="P:neutrophil homeostasis"/>
    <property type="evidence" value="ECO:0007669"/>
    <property type="project" value="Ensembl"/>
</dbReference>
<dbReference type="Pfam" id="PF06328">
    <property type="entry name" value="Lep_receptor_Ig"/>
    <property type="match status" value="1"/>
</dbReference>
<dbReference type="SUPFAM" id="SSF48726">
    <property type="entry name" value="Immunoglobulin"/>
    <property type="match status" value="1"/>
</dbReference>
<keyword evidence="6 11" id="KW-1133">Transmembrane helix</keyword>
<dbReference type="SMART" id="SM00060">
    <property type="entry name" value="FN3"/>
    <property type="match status" value="4"/>
</dbReference>
<feature type="domain" description="Fibronectin type-III" evidence="14">
    <location>
        <begin position="423"/>
        <end position="519"/>
    </location>
</feature>
<organism evidence="15 16">
    <name type="scientific">Myripristis murdjan</name>
    <name type="common">pinecone soldierfish</name>
    <dbReference type="NCBI Taxonomy" id="586833"/>
    <lineage>
        <taxon>Eukaryota</taxon>
        <taxon>Metazoa</taxon>
        <taxon>Chordata</taxon>
        <taxon>Craniata</taxon>
        <taxon>Vertebrata</taxon>
        <taxon>Euteleostomi</taxon>
        <taxon>Actinopterygii</taxon>
        <taxon>Neopterygii</taxon>
        <taxon>Teleostei</taxon>
        <taxon>Neoteleostei</taxon>
        <taxon>Acanthomorphata</taxon>
        <taxon>Holocentriformes</taxon>
        <taxon>Holocentridae</taxon>
        <taxon>Myripristis</taxon>
    </lineage>
</organism>
<dbReference type="SUPFAM" id="SSF49265">
    <property type="entry name" value="Fibronectin type III"/>
    <property type="match status" value="3"/>
</dbReference>
<evidence type="ECO:0000256" key="1">
    <source>
        <dbReference type="ARBA" id="ARBA00004479"/>
    </source>
</evidence>
<evidence type="ECO:0000256" key="11">
    <source>
        <dbReference type="SAM" id="Phobius"/>
    </source>
</evidence>
<feature type="chain" id="PRO_5025477382" evidence="12">
    <location>
        <begin position="19"/>
        <end position="833"/>
    </location>
</feature>
<evidence type="ECO:0000256" key="6">
    <source>
        <dbReference type="ARBA" id="ARBA00022989"/>
    </source>
</evidence>
<dbReference type="GO" id="GO:0030223">
    <property type="term" value="P:neutrophil differentiation"/>
    <property type="evidence" value="ECO:0007669"/>
    <property type="project" value="Ensembl"/>
</dbReference>
<feature type="domain" description="Fibronectin type-III" evidence="14">
    <location>
        <begin position="120"/>
        <end position="218"/>
    </location>
</feature>
<evidence type="ECO:0000259" key="13">
    <source>
        <dbReference type="PROSITE" id="PS50835"/>
    </source>
</evidence>
<dbReference type="Proteomes" id="UP000472263">
    <property type="component" value="Chromosome 16"/>
</dbReference>
<evidence type="ECO:0000259" key="14">
    <source>
        <dbReference type="PROSITE" id="PS50853"/>
    </source>
</evidence>
<evidence type="ECO:0000256" key="12">
    <source>
        <dbReference type="SAM" id="SignalP"/>
    </source>
</evidence>
<evidence type="ECO:0000256" key="7">
    <source>
        <dbReference type="ARBA" id="ARBA00023136"/>
    </source>
</evidence>
<gene>
    <name evidence="15" type="primary">CSF3R</name>
    <name evidence="15" type="synonym">csf3r</name>
</gene>
<keyword evidence="5" id="KW-0677">Repeat</keyword>
<evidence type="ECO:0000256" key="10">
    <source>
        <dbReference type="ARBA" id="ARBA00023319"/>
    </source>
</evidence>
<feature type="domain" description="Fibronectin type-III" evidence="14">
    <location>
        <begin position="520"/>
        <end position="612"/>
    </location>
</feature>
<dbReference type="CDD" id="cd00063">
    <property type="entry name" value="FN3"/>
    <property type="match status" value="3"/>
</dbReference>
<evidence type="ECO:0000313" key="16">
    <source>
        <dbReference type="Proteomes" id="UP000472263"/>
    </source>
</evidence>
<dbReference type="GeneTree" id="ENSGT00940000158915"/>
<keyword evidence="9" id="KW-0325">Glycoprotein</keyword>
<dbReference type="GO" id="GO:0035162">
    <property type="term" value="P:embryonic hemopoiesis"/>
    <property type="evidence" value="ECO:0007669"/>
    <property type="project" value="Ensembl"/>
</dbReference>
<dbReference type="PROSITE" id="PS50853">
    <property type="entry name" value="FN3"/>
    <property type="match status" value="4"/>
</dbReference>
<name>A0A667Z0B2_9TELE</name>
<comment type="subcellular location">
    <subcellularLocation>
        <location evidence="1">Membrane</location>
        <topology evidence="1">Single-pass type I membrane protein</topology>
    </subcellularLocation>
</comment>
<dbReference type="GO" id="GO:0140313">
    <property type="term" value="F:molecular sequestering activity"/>
    <property type="evidence" value="ECO:0007669"/>
    <property type="project" value="Ensembl"/>
</dbReference>
<evidence type="ECO:0000256" key="5">
    <source>
        <dbReference type="ARBA" id="ARBA00022737"/>
    </source>
</evidence>
<dbReference type="InterPro" id="IPR013783">
    <property type="entry name" value="Ig-like_fold"/>
</dbReference>
<evidence type="ECO:0000256" key="3">
    <source>
        <dbReference type="ARBA" id="ARBA00022692"/>
    </source>
</evidence>
<evidence type="ECO:0000256" key="9">
    <source>
        <dbReference type="ARBA" id="ARBA00023180"/>
    </source>
</evidence>
<reference evidence="15" key="1">
    <citation type="submission" date="2019-06" db="EMBL/GenBank/DDBJ databases">
        <authorList>
            <consortium name="Wellcome Sanger Institute Data Sharing"/>
        </authorList>
    </citation>
    <scope>NUCLEOTIDE SEQUENCE [LARGE SCALE GENOMIC DNA]</scope>
</reference>
<keyword evidence="8" id="KW-0675">Receptor</keyword>
<evidence type="ECO:0000256" key="2">
    <source>
        <dbReference type="ARBA" id="ARBA00008921"/>
    </source>
</evidence>
<evidence type="ECO:0000256" key="8">
    <source>
        <dbReference type="ARBA" id="ARBA00023170"/>
    </source>
</evidence>
<dbReference type="GO" id="GO:0045658">
    <property type="term" value="P:regulation of neutrophil differentiation"/>
    <property type="evidence" value="ECO:0007669"/>
    <property type="project" value="Ensembl"/>
</dbReference>
<accession>A0A667Z0B2</accession>
<reference evidence="15" key="2">
    <citation type="submission" date="2025-08" db="UniProtKB">
        <authorList>
            <consortium name="Ensembl"/>
        </authorList>
    </citation>
    <scope>IDENTIFICATION</scope>
</reference>
<evidence type="ECO:0000313" key="15">
    <source>
        <dbReference type="Ensembl" id="ENSMMDP00005033542.1"/>
    </source>
</evidence>
<dbReference type="InterPro" id="IPR036116">
    <property type="entry name" value="FN3_sf"/>
</dbReference>
<comment type="similarity">
    <text evidence="2">Belongs to the type I cytokine receptor family. Type 2 subfamily.</text>
</comment>
<dbReference type="GO" id="GO:0030224">
    <property type="term" value="P:monocyte differentiation"/>
    <property type="evidence" value="ECO:0007669"/>
    <property type="project" value="Ensembl"/>
</dbReference>
<keyword evidence="16" id="KW-1185">Reference proteome</keyword>
<protein>
    <submittedName>
        <fullName evidence="15">Colony stimulating factor 3 receptor</fullName>
    </submittedName>
</protein>
<keyword evidence="4 12" id="KW-0732">Signal</keyword>
<dbReference type="InterPro" id="IPR007110">
    <property type="entry name" value="Ig-like_dom"/>
</dbReference>
<dbReference type="GO" id="GO:0060216">
    <property type="term" value="P:definitive hemopoiesis"/>
    <property type="evidence" value="ECO:0007669"/>
    <property type="project" value="Ensembl"/>
</dbReference>
<dbReference type="InterPro" id="IPR010457">
    <property type="entry name" value="IgC2-like_lig-bd"/>
</dbReference>
<dbReference type="PANTHER" id="PTHR48423">
    <property type="entry name" value="INTERLEUKIN-27 RECEPTOR SUBUNIT ALPHA"/>
    <property type="match status" value="1"/>
</dbReference>
<keyword evidence="10" id="KW-0393">Immunoglobulin domain</keyword>
<dbReference type="Gene3D" id="2.60.40.10">
    <property type="entry name" value="Immunoglobulins"/>
    <property type="match status" value="6"/>
</dbReference>
<dbReference type="GO" id="GO:1901534">
    <property type="term" value="P:positive regulation of hematopoietic progenitor cell differentiation"/>
    <property type="evidence" value="ECO:0007669"/>
    <property type="project" value="Ensembl"/>
</dbReference>
<evidence type="ECO:0000256" key="4">
    <source>
        <dbReference type="ARBA" id="ARBA00022729"/>
    </source>
</evidence>
<feature type="domain" description="Fibronectin type-III" evidence="14">
    <location>
        <begin position="220"/>
        <end position="322"/>
    </location>
</feature>